<keyword evidence="4" id="KW-1185">Reference proteome</keyword>
<dbReference type="Pfam" id="PF22886">
    <property type="entry name" value="DUF7021"/>
    <property type="match status" value="1"/>
</dbReference>
<dbReference type="InterPro" id="IPR019260">
    <property type="entry name" value="DUF2262"/>
</dbReference>
<dbReference type="OrthoDB" id="1151029at2"/>
<sequence>MSKNSEIKKFEDRFEDEVVDVVAITGPSGVGAGKAGGAILWEASINIIAWRTLEDSKQINDEEVRLCWLVDDEELTKSRDILKPNSIVSLKVRRGKNSMMLIGVTSQSPKDEELENILEESMKPVFYKDEVLGQFELNKSIKIFDKKIQWNGEEGSLSFDLDEEDNMKASLETARVLFKDQKQWDDKIRGYAADKLLDLANEWLQDNDEADIDEITKEMFVNFMALESITVYPDGKFDMFFFDGDMFWGHCIIVTGNINGEFDSAEIAG</sequence>
<accession>A0A3R5QW59</accession>
<dbReference type="Pfam" id="PF10020">
    <property type="entry name" value="DUF2262"/>
    <property type="match status" value="1"/>
</dbReference>
<feature type="domain" description="DUF2262" evidence="1">
    <location>
        <begin position="129"/>
        <end position="267"/>
    </location>
</feature>
<gene>
    <name evidence="3" type="ORF">C1I91_19535</name>
</gene>
<dbReference type="RefSeq" id="WP_128214379.1">
    <property type="nucleotide sequence ID" value="NZ_CP025746.1"/>
</dbReference>
<dbReference type="EMBL" id="CP025746">
    <property type="protein sequence ID" value="QAA33652.1"/>
    <property type="molecule type" value="Genomic_DNA"/>
</dbReference>
<evidence type="ECO:0000259" key="1">
    <source>
        <dbReference type="Pfam" id="PF10020"/>
    </source>
</evidence>
<dbReference type="InterPro" id="IPR054286">
    <property type="entry name" value="DUF7021"/>
</dbReference>
<dbReference type="AlphaFoldDB" id="A0A3R5QW59"/>
<name>A0A3R5QW59_9CLOT</name>
<evidence type="ECO:0000313" key="4">
    <source>
        <dbReference type="Proteomes" id="UP000286268"/>
    </source>
</evidence>
<protein>
    <submittedName>
        <fullName evidence="3">Uncharacterized protein</fullName>
    </submittedName>
</protein>
<dbReference type="InterPro" id="IPR024198">
    <property type="entry name" value="UCP033642"/>
</dbReference>
<evidence type="ECO:0000259" key="2">
    <source>
        <dbReference type="Pfam" id="PF22886"/>
    </source>
</evidence>
<dbReference type="PIRSF" id="PIRSF033642">
    <property type="entry name" value="UCP033642"/>
    <property type="match status" value="1"/>
</dbReference>
<reference evidence="3 4" key="1">
    <citation type="submission" date="2018-01" db="EMBL/GenBank/DDBJ databases">
        <title>Genome Sequencing and Assembly of Anaerobacter polyendosporus strain CT4.</title>
        <authorList>
            <person name="Tachaapaikoon C."/>
            <person name="Sutheeworapong S."/>
            <person name="Jenjaroenpun P."/>
            <person name="Wongsurawat T."/>
            <person name="Nookeaw I."/>
            <person name="Cheawchanlertfa P."/>
            <person name="Kosugi A."/>
            <person name="Cheevadhanarak S."/>
            <person name="Ratanakhanokchai K."/>
        </authorList>
    </citation>
    <scope>NUCLEOTIDE SEQUENCE [LARGE SCALE GENOMIC DNA]</scope>
    <source>
        <strain evidence="3 4">CT4</strain>
    </source>
</reference>
<organism evidence="3 4">
    <name type="scientific">Clostridium manihotivorum</name>
    <dbReference type="NCBI Taxonomy" id="2320868"/>
    <lineage>
        <taxon>Bacteria</taxon>
        <taxon>Bacillati</taxon>
        <taxon>Bacillota</taxon>
        <taxon>Clostridia</taxon>
        <taxon>Eubacteriales</taxon>
        <taxon>Clostridiaceae</taxon>
        <taxon>Clostridium</taxon>
    </lineage>
</organism>
<proteinExistence type="predicted"/>
<dbReference type="Proteomes" id="UP000286268">
    <property type="component" value="Chromosome"/>
</dbReference>
<evidence type="ECO:0000313" key="3">
    <source>
        <dbReference type="EMBL" id="QAA33652.1"/>
    </source>
</evidence>
<dbReference type="KEGG" id="cmah:C1I91_19535"/>
<feature type="domain" description="DUF7021" evidence="2">
    <location>
        <begin position="6"/>
        <end position="120"/>
    </location>
</feature>